<dbReference type="Pfam" id="PF00255">
    <property type="entry name" value="GSHPx"/>
    <property type="match status" value="1"/>
</dbReference>
<evidence type="ECO:0000313" key="6">
    <source>
        <dbReference type="EMBL" id="AJC49114.1"/>
    </source>
</evidence>
<evidence type="ECO:0000256" key="2">
    <source>
        <dbReference type="ARBA" id="ARBA00022559"/>
    </source>
</evidence>
<protein>
    <recommendedName>
        <fullName evidence="5">Glutathione peroxidase</fullName>
    </recommendedName>
</protein>
<dbReference type="InterPro" id="IPR036249">
    <property type="entry name" value="Thioredoxin-like_sf"/>
</dbReference>
<dbReference type="PANTHER" id="PTHR11592:SF78">
    <property type="entry name" value="GLUTATHIONE PEROXIDASE"/>
    <property type="match status" value="1"/>
</dbReference>
<dbReference type="HOGENOM" id="CLU_029507_2_2_6"/>
<dbReference type="AlphaFoldDB" id="A0A0A8E5B0"/>
<dbReference type="GO" id="GO:0034599">
    <property type="term" value="P:cellular response to oxidative stress"/>
    <property type="evidence" value="ECO:0007669"/>
    <property type="project" value="TreeGrafter"/>
</dbReference>
<sequence length="157" mass="17930">MNNIYDFKLTANDGSEFYLPKDKVLLVVNVASKCGFTKQYKGLQYLYEKYPDLEVVAFPCNSFGGQEPASDVEIKNFCETKYNVTFPIMKKTKVNGKDAEPLFVYLKEHAKGVLGTERIKWNFTKFLISKGGETIERFAPKDAPEDLISDIENFIKD</sequence>
<keyword evidence="2 5" id="KW-0575">Peroxidase</keyword>
<evidence type="ECO:0000256" key="1">
    <source>
        <dbReference type="ARBA" id="ARBA00006926"/>
    </source>
</evidence>
<dbReference type="SUPFAM" id="SSF52833">
    <property type="entry name" value="Thioredoxin-like"/>
    <property type="match status" value="1"/>
</dbReference>
<dbReference type="FunFam" id="3.40.30.10:FF:000010">
    <property type="entry name" value="Glutathione peroxidase"/>
    <property type="match status" value="1"/>
</dbReference>
<feature type="active site" evidence="4">
    <location>
        <position position="34"/>
    </location>
</feature>
<gene>
    <name evidence="6" type="ORF">SD28_05430</name>
</gene>
<accession>A0A0A8E5B0</accession>
<dbReference type="KEGG" id="fgu:SD28_05430"/>
<keyword evidence="3 5" id="KW-0560">Oxidoreductase</keyword>
<evidence type="ECO:0000256" key="3">
    <source>
        <dbReference type="ARBA" id="ARBA00023002"/>
    </source>
</evidence>
<reference evidence="6 7" key="1">
    <citation type="submission" date="2014-12" db="EMBL/GenBank/DDBJ databases">
        <title>Complete genome sequence of Francisella guanzhouensis strain 08HL01032 isolated from air-conditioning system in China.</title>
        <authorList>
            <person name="Svensson D."/>
            <person name="Ohrman C."/>
            <person name="Backman S."/>
            <person name="Karlsson E."/>
            <person name="Nilsson E."/>
            <person name="Bystrom M."/>
            <person name="Larkeryd A."/>
            <person name="Stenberg P."/>
            <person name="Scholtz H.C."/>
            <person name="Forsman M."/>
            <person name="Sjodin A."/>
        </authorList>
    </citation>
    <scope>NUCLEOTIDE SEQUENCE [LARGE SCALE GENOMIC DNA]</scope>
    <source>
        <strain evidence="6 7">08HL01032</strain>
    </source>
</reference>
<dbReference type="EMBL" id="CP010427">
    <property type="protein sequence ID" value="AJC49114.1"/>
    <property type="molecule type" value="Genomic_DNA"/>
</dbReference>
<name>A0A0A8E5B0_9GAMM</name>
<organism evidence="6 7">
    <name type="scientific">Allofrancisella guangzhouensis</name>
    <dbReference type="NCBI Taxonomy" id="594679"/>
    <lineage>
        <taxon>Bacteria</taxon>
        <taxon>Pseudomonadati</taxon>
        <taxon>Pseudomonadota</taxon>
        <taxon>Gammaproteobacteria</taxon>
        <taxon>Thiotrichales</taxon>
        <taxon>Francisellaceae</taxon>
        <taxon>Allofrancisella</taxon>
    </lineage>
</organism>
<dbReference type="OrthoDB" id="9785502at2"/>
<evidence type="ECO:0000256" key="4">
    <source>
        <dbReference type="PIRSR" id="PIRSR000303-1"/>
    </source>
</evidence>
<dbReference type="PROSITE" id="PS51355">
    <property type="entry name" value="GLUTATHIONE_PEROXID_3"/>
    <property type="match status" value="1"/>
</dbReference>
<dbReference type="Gene3D" id="3.40.30.10">
    <property type="entry name" value="Glutaredoxin"/>
    <property type="match status" value="1"/>
</dbReference>
<comment type="similarity">
    <text evidence="1 5">Belongs to the glutathione peroxidase family.</text>
</comment>
<evidence type="ECO:0000256" key="5">
    <source>
        <dbReference type="RuleBase" id="RU000499"/>
    </source>
</evidence>
<dbReference type="RefSeq" id="WP_039124881.1">
    <property type="nucleotide sequence ID" value="NZ_CP010427.1"/>
</dbReference>
<dbReference type="STRING" id="594679.SD28_05430"/>
<keyword evidence="7" id="KW-1185">Reference proteome</keyword>
<evidence type="ECO:0000313" key="7">
    <source>
        <dbReference type="Proteomes" id="UP000031104"/>
    </source>
</evidence>
<dbReference type="Proteomes" id="UP000031104">
    <property type="component" value="Chromosome"/>
</dbReference>
<dbReference type="GO" id="GO:0004601">
    <property type="term" value="F:peroxidase activity"/>
    <property type="evidence" value="ECO:0007669"/>
    <property type="project" value="UniProtKB-KW"/>
</dbReference>
<dbReference type="InterPro" id="IPR029759">
    <property type="entry name" value="GPX_AS"/>
</dbReference>
<dbReference type="CDD" id="cd00340">
    <property type="entry name" value="GSH_Peroxidase"/>
    <property type="match status" value="1"/>
</dbReference>
<dbReference type="PRINTS" id="PR01011">
    <property type="entry name" value="GLUTPROXDASE"/>
</dbReference>
<dbReference type="PANTHER" id="PTHR11592">
    <property type="entry name" value="GLUTATHIONE PEROXIDASE"/>
    <property type="match status" value="1"/>
</dbReference>
<dbReference type="PIRSF" id="PIRSF000303">
    <property type="entry name" value="Glutathion_perox"/>
    <property type="match status" value="1"/>
</dbReference>
<dbReference type="InterPro" id="IPR000889">
    <property type="entry name" value="Glutathione_peroxidase"/>
</dbReference>
<proteinExistence type="inferred from homology"/>
<dbReference type="PROSITE" id="PS00460">
    <property type="entry name" value="GLUTATHIONE_PEROXID_1"/>
    <property type="match status" value="1"/>
</dbReference>